<dbReference type="InterPro" id="IPR025685">
    <property type="entry name" value="YoaP-like_dom"/>
</dbReference>
<dbReference type="SUPFAM" id="SSF55729">
    <property type="entry name" value="Acyl-CoA N-acyltransferases (Nat)"/>
    <property type="match status" value="1"/>
</dbReference>
<evidence type="ECO:0000313" key="6">
    <source>
        <dbReference type="Proteomes" id="UP000184204"/>
    </source>
</evidence>
<evidence type="ECO:0000313" key="4">
    <source>
        <dbReference type="EMBL" id="SHE75170.1"/>
    </source>
</evidence>
<dbReference type="OrthoDB" id="3172674at2"/>
<sequence>MELISVDSGNIEKEHICCAISDKKGDPCTSSKKNWMKSQFEHGLTFIKVNVRGKAFIEYIPAENAWCPIDADGYLYINCFWVSGQLKGHGYANDLLQACIDDAKRQGRKGLVILSSEKKMPFLSDAKYLKYKGFQVCDSAEPFFQLLYYPFENEALKPKFKDCCKSASIAEKGMVFYYTNQCPHTEKYVPLMAEVAKEKGQTVRLIKFESAKQAQNAPTPFTTYGFFDDGEFVTNEMFSGSKFKKYLEKKGL</sequence>
<reference evidence="5" key="2">
    <citation type="submission" date="2016-01" db="EMBL/GenBank/DDBJ databases">
        <authorList>
            <person name="Poehlein A."/>
            <person name="Schlien K."/>
            <person name="Gottschalk G."/>
            <person name="Buckel W."/>
            <person name="Daniel R."/>
        </authorList>
    </citation>
    <scope>NUCLEOTIDE SEQUENCE [LARGE SCALE GENOMIC DNA]</scope>
    <source>
        <strain evidence="5">X2</strain>
    </source>
</reference>
<dbReference type="RefSeq" id="WP_066049154.1">
    <property type="nucleotide sequence ID" value="NZ_CP014223.1"/>
</dbReference>
<evidence type="ECO:0000313" key="5">
    <source>
        <dbReference type="Proteomes" id="UP000068026"/>
    </source>
</evidence>
<dbReference type="AlphaFoldDB" id="A0A0X1U7F8"/>
<dbReference type="Proteomes" id="UP000184204">
    <property type="component" value="Unassembled WGS sequence"/>
</dbReference>
<dbReference type="CDD" id="cd04301">
    <property type="entry name" value="NAT_SF"/>
    <property type="match status" value="1"/>
</dbReference>
<feature type="domain" description="N-acetyltransferase" evidence="1">
    <location>
        <begin position="41"/>
        <end position="110"/>
    </location>
</feature>
<protein>
    <submittedName>
        <fullName evidence="4">YoaP-like</fullName>
    </submittedName>
</protein>
<dbReference type="Gene3D" id="3.40.630.30">
    <property type="match status" value="1"/>
</dbReference>
<reference evidence="3 5" key="1">
    <citation type="journal article" date="2016" name="Genome Announc.">
        <title>Complete Genome Sequence of the Amino Acid-Fermenting Clostridium propionicum X2 (DSM 1682).</title>
        <authorList>
            <person name="Poehlein A."/>
            <person name="Schlien K."/>
            <person name="Chowdhury N.P."/>
            <person name="Gottschalk G."/>
            <person name="Buckel W."/>
            <person name="Daniel R."/>
        </authorList>
    </citation>
    <scope>NUCLEOTIDE SEQUENCE [LARGE SCALE GENOMIC DNA]</scope>
    <source>
        <strain evidence="3 5">X2</strain>
    </source>
</reference>
<dbReference type="Pfam" id="PF14268">
    <property type="entry name" value="YoaP"/>
    <property type="match status" value="1"/>
</dbReference>
<evidence type="ECO:0000313" key="3">
    <source>
        <dbReference type="EMBL" id="AMJ40862.1"/>
    </source>
</evidence>
<evidence type="ECO:0000259" key="1">
    <source>
        <dbReference type="Pfam" id="PF00583"/>
    </source>
</evidence>
<evidence type="ECO:0000259" key="2">
    <source>
        <dbReference type="Pfam" id="PF14268"/>
    </source>
</evidence>
<gene>
    <name evidence="3" type="ORF">CPRO_12690</name>
    <name evidence="4" type="ORF">SAMN02745151_01681</name>
</gene>
<proteinExistence type="predicted"/>
<dbReference type="KEGG" id="cpro:CPRO_12690"/>
<reference evidence="4" key="4">
    <citation type="submission" date="2016-11" db="EMBL/GenBank/DDBJ databases">
        <authorList>
            <person name="Varghese N."/>
            <person name="Submissions S."/>
        </authorList>
    </citation>
    <scope>NUCLEOTIDE SEQUENCE</scope>
    <source>
        <strain evidence="4">DSM 1682</strain>
    </source>
</reference>
<dbReference type="GO" id="GO:0016747">
    <property type="term" value="F:acyltransferase activity, transferring groups other than amino-acyl groups"/>
    <property type="evidence" value="ECO:0007669"/>
    <property type="project" value="InterPro"/>
</dbReference>
<accession>A0A0X1U7F8</accession>
<dbReference type="InterPro" id="IPR000182">
    <property type="entry name" value="GNAT_dom"/>
</dbReference>
<feature type="domain" description="YoaP-like" evidence="2">
    <location>
        <begin position="204"/>
        <end position="245"/>
    </location>
</feature>
<dbReference type="InterPro" id="IPR016181">
    <property type="entry name" value="Acyl_CoA_acyltransferase"/>
</dbReference>
<keyword evidence="5" id="KW-1185">Reference proteome</keyword>
<organism evidence="4 6">
    <name type="scientific">Anaerotignum propionicum DSM 1682</name>
    <dbReference type="NCBI Taxonomy" id="991789"/>
    <lineage>
        <taxon>Bacteria</taxon>
        <taxon>Bacillati</taxon>
        <taxon>Bacillota</taxon>
        <taxon>Clostridia</taxon>
        <taxon>Lachnospirales</taxon>
        <taxon>Anaerotignaceae</taxon>
        <taxon>Anaerotignum</taxon>
    </lineage>
</organism>
<dbReference type="EMBL" id="CP014223">
    <property type="protein sequence ID" value="AMJ40862.1"/>
    <property type="molecule type" value="Genomic_DNA"/>
</dbReference>
<name>A0A0X1U7F8_ANAPI</name>
<dbReference type="Proteomes" id="UP000068026">
    <property type="component" value="Chromosome"/>
</dbReference>
<dbReference type="Pfam" id="PF00583">
    <property type="entry name" value="Acetyltransf_1"/>
    <property type="match status" value="1"/>
</dbReference>
<dbReference type="EMBL" id="FQUA01000006">
    <property type="protein sequence ID" value="SHE75170.1"/>
    <property type="molecule type" value="Genomic_DNA"/>
</dbReference>
<reference evidence="6" key="3">
    <citation type="submission" date="2016-11" db="EMBL/GenBank/DDBJ databases">
        <authorList>
            <person name="Jaros S."/>
            <person name="Januszkiewicz K."/>
            <person name="Wedrychowicz H."/>
        </authorList>
    </citation>
    <scope>NUCLEOTIDE SEQUENCE [LARGE SCALE GENOMIC DNA]</scope>
    <source>
        <strain evidence="6">DSM 1682</strain>
    </source>
</reference>